<sequence>QLSLYGQDYNDASYAICKADMVIKGQDVDNIALGDTLTEDHFDDKKFDYGLSNPPFGVDWKDQRTYVDDEHSKLGFNGRFGPGTPAVSDG</sequence>
<dbReference type="GO" id="GO:0008168">
    <property type="term" value="F:methyltransferase activity"/>
    <property type="evidence" value="ECO:0007669"/>
    <property type="project" value="UniProtKB-KW"/>
</dbReference>
<dbReference type="GO" id="GO:0032259">
    <property type="term" value="P:methylation"/>
    <property type="evidence" value="ECO:0007669"/>
    <property type="project" value="UniProtKB-KW"/>
</dbReference>
<evidence type="ECO:0000256" key="5">
    <source>
        <dbReference type="ARBA" id="ARBA00022691"/>
    </source>
</evidence>
<dbReference type="InterPro" id="IPR029063">
    <property type="entry name" value="SAM-dependent_MTases_sf"/>
</dbReference>
<keyword evidence="4" id="KW-0808">Transferase</keyword>
<accession>A0ABT5YGT0</accession>
<comment type="catalytic activity">
    <reaction evidence="7">
        <text>a 2'-deoxyadenosine in DNA + S-adenosyl-L-methionine = an N(6)-methyl-2'-deoxyadenosine in DNA + S-adenosyl-L-homocysteine + H(+)</text>
        <dbReference type="Rhea" id="RHEA:15197"/>
        <dbReference type="Rhea" id="RHEA-COMP:12418"/>
        <dbReference type="Rhea" id="RHEA-COMP:12419"/>
        <dbReference type="ChEBI" id="CHEBI:15378"/>
        <dbReference type="ChEBI" id="CHEBI:57856"/>
        <dbReference type="ChEBI" id="CHEBI:59789"/>
        <dbReference type="ChEBI" id="CHEBI:90615"/>
        <dbReference type="ChEBI" id="CHEBI:90616"/>
        <dbReference type="EC" id="2.1.1.72"/>
    </reaction>
</comment>
<evidence type="ECO:0000256" key="4">
    <source>
        <dbReference type="ARBA" id="ARBA00022679"/>
    </source>
</evidence>
<comment type="caution">
    <text evidence="9">The sequence shown here is derived from an EMBL/GenBank/DDBJ whole genome shotgun (WGS) entry which is preliminary data.</text>
</comment>
<dbReference type="InterPro" id="IPR051537">
    <property type="entry name" value="DNA_Adenine_Mtase"/>
</dbReference>
<evidence type="ECO:0000256" key="2">
    <source>
        <dbReference type="ARBA" id="ARBA00011900"/>
    </source>
</evidence>
<dbReference type="EMBL" id="JANCMW010000161">
    <property type="protein sequence ID" value="MDF0752874.1"/>
    <property type="molecule type" value="Genomic_DNA"/>
</dbReference>
<comment type="similarity">
    <text evidence="1">Belongs to the N(4)/N(6)-methyltransferase family.</text>
</comment>
<evidence type="ECO:0000313" key="9">
    <source>
        <dbReference type="EMBL" id="MDF0752874.1"/>
    </source>
</evidence>
<evidence type="ECO:0000256" key="6">
    <source>
        <dbReference type="ARBA" id="ARBA00022747"/>
    </source>
</evidence>
<dbReference type="PANTHER" id="PTHR42933">
    <property type="entry name" value="SLR6095 PROTEIN"/>
    <property type="match status" value="1"/>
</dbReference>
<keyword evidence="10" id="KW-1185">Reference proteome</keyword>
<evidence type="ECO:0000259" key="8">
    <source>
        <dbReference type="Pfam" id="PF02384"/>
    </source>
</evidence>
<evidence type="ECO:0000256" key="7">
    <source>
        <dbReference type="ARBA" id="ARBA00047942"/>
    </source>
</evidence>
<proteinExistence type="inferred from homology"/>
<keyword evidence="3 9" id="KW-0489">Methyltransferase</keyword>
<evidence type="ECO:0000256" key="3">
    <source>
        <dbReference type="ARBA" id="ARBA00022603"/>
    </source>
</evidence>
<dbReference type="InterPro" id="IPR003356">
    <property type="entry name" value="DNA_methylase_A-5"/>
</dbReference>
<dbReference type="EC" id="2.1.1.72" evidence="2"/>
<dbReference type="Proteomes" id="UP001143391">
    <property type="component" value="Unassembled WGS sequence"/>
</dbReference>
<feature type="non-terminal residue" evidence="9">
    <location>
        <position position="90"/>
    </location>
</feature>
<feature type="domain" description="DNA methylase adenine-specific" evidence="8">
    <location>
        <begin position="2"/>
        <end position="72"/>
    </location>
</feature>
<name>A0ABT5YGT0_9GAMM</name>
<reference evidence="9" key="1">
    <citation type="submission" date="2022-07" db="EMBL/GenBank/DDBJ databases">
        <title>Marinobacter iranensis a new bacterium isolate from a hipersaline lake in Iran.</title>
        <authorList>
            <person name="Mohammad A.M.A."/>
            <person name="Cristina S.-P."/>
            <person name="Antonio V."/>
        </authorList>
    </citation>
    <scope>NUCLEOTIDE SEQUENCE</scope>
    <source>
        <strain evidence="9">71-i</strain>
    </source>
</reference>
<dbReference type="Gene3D" id="3.40.50.150">
    <property type="entry name" value="Vaccinia Virus protein VP39"/>
    <property type="match status" value="1"/>
</dbReference>
<keyword evidence="5" id="KW-0949">S-adenosyl-L-methionine</keyword>
<protein>
    <recommendedName>
        <fullName evidence="2">site-specific DNA-methyltransferase (adenine-specific)</fullName>
        <ecNumber evidence="2">2.1.1.72</ecNumber>
    </recommendedName>
</protein>
<dbReference type="Pfam" id="PF02384">
    <property type="entry name" value="N6_Mtase"/>
    <property type="match status" value="1"/>
</dbReference>
<evidence type="ECO:0000256" key="1">
    <source>
        <dbReference type="ARBA" id="ARBA00006594"/>
    </source>
</evidence>
<dbReference type="SUPFAM" id="SSF53335">
    <property type="entry name" value="S-adenosyl-L-methionine-dependent methyltransferases"/>
    <property type="match status" value="1"/>
</dbReference>
<gene>
    <name evidence="9" type="ORF">NLU14_21860</name>
</gene>
<organism evidence="9 10">
    <name type="scientific">Marinobacter iranensis</name>
    <dbReference type="NCBI Taxonomy" id="2962607"/>
    <lineage>
        <taxon>Bacteria</taxon>
        <taxon>Pseudomonadati</taxon>
        <taxon>Pseudomonadota</taxon>
        <taxon>Gammaproteobacteria</taxon>
        <taxon>Pseudomonadales</taxon>
        <taxon>Marinobacteraceae</taxon>
        <taxon>Marinobacter</taxon>
    </lineage>
</organism>
<evidence type="ECO:0000313" key="10">
    <source>
        <dbReference type="Proteomes" id="UP001143391"/>
    </source>
</evidence>
<feature type="non-terminal residue" evidence="9">
    <location>
        <position position="1"/>
    </location>
</feature>
<dbReference type="PANTHER" id="PTHR42933:SF3">
    <property type="entry name" value="TYPE I RESTRICTION ENZYME MJAVIII METHYLASE SUBUNIT"/>
    <property type="match status" value="1"/>
</dbReference>
<keyword evidence="6" id="KW-0680">Restriction system</keyword>